<reference evidence="4 6" key="1">
    <citation type="journal article" date="2010" name="Stand. Genomic Sci.">
        <title>Complete genome sequence of Haliangium ochraceum type strain (SMP-2).</title>
        <authorList>
            <consortium name="US DOE Joint Genome Institute (JGI-PGF)"/>
            <person name="Ivanova N."/>
            <person name="Daum C."/>
            <person name="Lang E."/>
            <person name="Abt B."/>
            <person name="Kopitz M."/>
            <person name="Saunders E."/>
            <person name="Lapidus A."/>
            <person name="Lucas S."/>
            <person name="Glavina Del Rio T."/>
            <person name="Nolan M."/>
            <person name="Tice H."/>
            <person name="Copeland A."/>
            <person name="Cheng J.F."/>
            <person name="Chen F."/>
            <person name="Bruce D."/>
            <person name="Goodwin L."/>
            <person name="Pitluck S."/>
            <person name="Mavromatis K."/>
            <person name="Pati A."/>
            <person name="Mikhailova N."/>
            <person name="Chen A."/>
            <person name="Palaniappan K."/>
            <person name="Land M."/>
            <person name="Hauser L."/>
            <person name="Chang Y.J."/>
            <person name="Jeffries C.D."/>
            <person name="Detter J.C."/>
            <person name="Brettin T."/>
            <person name="Rohde M."/>
            <person name="Goker M."/>
            <person name="Bristow J."/>
            <person name="Markowitz V."/>
            <person name="Eisen J.A."/>
            <person name="Hugenholtz P."/>
            <person name="Kyrpides N.C."/>
            <person name="Klenk H.P."/>
        </authorList>
    </citation>
    <scope>NUCLEOTIDE SEQUENCE [LARGE SCALE GENOMIC DNA]</scope>
    <source>
        <strain evidence="4">DSM 14365</strain>
        <strain evidence="6">DSM 14365 / CIP 107738 / JCM 11303 / AJ 13395 / SMP-2</strain>
    </source>
</reference>
<organism evidence="4 6">
    <name type="scientific">Haliangium ochraceum (strain DSM 14365 / JCM 11303 / SMP-2)</name>
    <dbReference type="NCBI Taxonomy" id="502025"/>
    <lineage>
        <taxon>Bacteria</taxon>
        <taxon>Pseudomonadati</taxon>
        <taxon>Myxococcota</taxon>
        <taxon>Polyangia</taxon>
        <taxon>Haliangiales</taxon>
        <taxon>Kofleriaceae</taxon>
        <taxon>Haliangium</taxon>
    </lineage>
</organism>
<proteinExistence type="predicted"/>
<keyword evidence="6" id="KW-1185">Reference proteome</keyword>
<dbReference type="Pfam" id="PF00550">
    <property type="entry name" value="PP-binding"/>
    <property type="match status" value="1"/>
</dbReference>
<keyword evidence="1" id="KW-0596">Phosphopantetheine</keyword>
<dbReference type="Proteomes" id="UP000001880">
    <property type="component" value="Chromosome"/>
</dbReference>
<dbReference type="OrthoDB" id="487863at2"/>
<accession>D0LS50</accession>
<reference evidence="5" key="2">
    <citation type="journal article" date="2016" name="Sci. Rep.">
        <title>Heterologous Production of the Marine Myxobacterial Antibiotic Haliangicin and Its Unnatural Analogues Generated by Engineering of the Biochemical Pathway.</title>
        <authorList>
            <person name="Sun Y."/>
            <person name="Feng Z."/>
            <person name="Tomura T."/>
            <person name="Suzuki A."/>
            <person name="Miyano S."/>
            <person name="Tsuge T."/>
            <person name="Mori H."/>
            <person name="Suh J.W."/>
            <person name="Iizuka T."/>
            <person name="Fudou R."/>
            <person name="Ojika M."/>
        </authorList>
    </citation>
    <scope>NUCLEOTIDE SEQUENCE</scope>
    <source>
        <strain evidence="5">SMP-2</strain>
    </source>
</reference>
<dbReference type="SUPFAM" id="SSF47336">
    <property type="entry name" value="ACP-like"/>
    <property type="match status" value="1"/>
</dbReference>
<evidence type="ECO:0000259" key="3">
    <source>
        <dbReference type="PROSITE" id="PS50075"/>
    </source>
</evidence>
<dbReference type="EMBL" id="CP001804">
    <property type="protein sequence ID" value="ACY13747.1"/>
    <property type="molecule type" value="Genomic_DNA"/>
</dbReference>
<dbReference type="RefSeq" id="WP_012826358.1">
    <property type="nucleotide sequence ID" value="NC_013440.1"/>
</dbReference>
<dbReference type="PROSITE" id="PS00012">
    <property type="entry name" value="PHOSPHOPANTETHEINE"/>
    <property type="match status" value="1"/>
</dbReference>
<dbReference type="Gene3D" id="1.10.1200.10">
    <property type="entry name" value="ACP-like"/>
    <property type="match status" value="1"/>
</dbReference>
<sequence length="83" mass="9537">MEREEIQTIVYQQIRSNIDSLEEGEIDPSRSMADYGASSLDMVEVVSAAMRSLRIRIPRTRLAELKNINELIDLLWDVKKQSA</sequence>
<dbReference type="InterPro" id="IPR036736">
    <property type="entry name" value="ACP-like_sf"/>
</dbReference>
<evidence type="ECO:0000313" key="4">
    <source>
        <dbReference type="EMBL" id="ACY13747.1"/>
    </source>
</evidence>
<keyword evidence="2" id="KW-0597">Phosphoprotein</keyword>
<dbReference type="InterPro" id="IPR006162">
    <property type="entry name" value="Ppantetheine_attach_site"/>
</dbReference>
<evidence type="ECO:0000256" key="1">
    <source>
        <dbReference type="ARBA" id="ARBA00022450"/>
    </source>
</evidence>
<evidence type="ECO:0000313" key="6">
    <source>
        <dbReference type="Proteomes" id="UP000001880"/>
    </source>
</evidence>
<feature type="domain" description="Carrier" evidence="3">
    <location>
        <begin position="4"/>
        <end position="79"/>
    </location>
</feature>
<dbReference type="PROSITE" id="PS50075">
    <property type="entry name" value="CARRIER"/>
    <property type="match status" value="1"/>
</dbReference>
<dbReference type="eggNOG" id="COG0236">
    <property type="taxonomic scope" value="Bacteria"/>
</dbReference>
<dbReference type="InterPro" id="IPR009081">
    <property type="entry name" value="PP-bd_ACP"/>
</dbReference>
<evidence type="ECO:0000313" key="5">
    <source>
        <dbReference type="EMBL" id="AMM72015.1"/>
    </source>
</evidence>
<evidence type="ECO:0000256" key="2">
    <source>
        <dbReference type="ARBA" id="ARBA00022553"/>
    </source>
</evidence>
<gene>
    <name evidence="5" type="primary">hliN</name>
    <name evidence="4" type="ordered locus">Hoch_1180</name>
</gene>
<dbReference type="AlphaFoldDB" id="D0LS50"/>
<dbReference type="EMBL" id="KU523551">
    <property type="protein sequence ID" value="AMM72015.1"/>
    <property type="molecule type" value="Genomic_DNA"/>
</dbReference>
<dbReference type="HOGENOM" id="CLU_108696_21_1_7"/>
<protein>
    <submittedName>
        <fullName evidence="5">Acyl carrier protein</fullName>
    </submittedName>
    <submittedName>
        <fullName evidence="4">Phosphopantetheine-binding protein</fullName>
    </submittedName>
</protein>
<name>D0LS50_HALO1</name>
<dbReference type="KEGG" id="hoh:Hoch_1180"/>
<dbReference type="STRING" id="502025.Hoch_1180"/>